<dbReference type="AlphaFoldDB" id="A0A7D9IIR3"/>
<accession>A0A7D9IIR3</accession>
<gene>
    <name evidence="1" type="ORF">PACLA_8A009159</name>
</gene>
<dbReference type="Proteomes" id="UP001152795">
    <property type="component" value="Unassembled WGS sequence"/>
</dbReference>
<protein>
    <submittedName>
        <fullName evidence="1">Uncharacterized protein</fullName>
    </submittedName>
</protein>
<reference evidence="1" key="1">
    <citation type="submission" date="2020-04" db="EMBL/GenBank/DDBJ databases">
        <authorList>
            <person name="Alioto T."/>
            <person name="Alioto T."/>
            <person name="Gomez Garrido J."/>
        </authorList>
    </citation>
    <scope>NUCLEOTIDE SEQUENCE</scope>
    <source>
        <strain evidence="1">A484AB</strain>
    </source>
</reference>
<evidence type="ECO:0000313" key="2">
    <source>
        <dbReference type="Proteomes" id="UP001152795"/>
    </source>
</evidence>
<evidence type="ECO:0000313" key="1">
    <source>
        <dbReference type="EMBL" id="CAB4007047.1"/>
    </source>
</evidence>
<comment type="caution">
    <text evidence="1">The sequence shown here is derived from an EMBL/GenBank/DDBJ whole genome shotgun (WGS) entry which is preliminary data.</text>
</comment>
<name>A0A7D9IIR3_PARCT</name>
<sequence length="57" mass="6806">MAGRSKNRFARKWKNERPSHYGSLQDIRYLDYELDDSMVICHIINNYCACMVDNYCP</sequence>
<dbReference type="EMBL" id="CACRXK020005681">
    <property type="protein sequence ID" value="CAB4007047.1"/>
    <property type="molecule type" value="Genomic_DNA"/>
</dbReference>
<proteinExistence type="predicted"/>
<keyword evidence="2" id="KW-1185">Reference proteome</keyword>
<organism evidence="1 2">
    <name type="scientific">Paramuricea clavata</name>
    <name type="common">Red gorgonian</name>
    <name type="synonym">Violescent sea-whip</name>
    <dbReference type="NCBI Taxonomy" id="317549"/>
    <lineage>
        <taxon>Eukaryota</taxon>
        <taxon>Metazoa</taxon>
        <taxon>Cnidaria</taxon>
        <taxon>Anthozoa</taxon>
        <taxon>Octocorallia</taxon>
        <taxon>Malacalcyonacea</taxon>
        <taxon>Plexauridae</taxon>
        <taxon>Paramuricea</taxon>
    </lineage>
</organism>